<keyword evidence="3" id="KW-1185">Reference proteome</keyword>
<reference evidence="2" key="2">
    <citation type="submission" date="2020-02" db="EMBL/GenBank/DDBJ databases">
        <title>Identification and distribution of gene clusters putatively required for synthesis of sphingolipid metabolism inhibitors in phylogenetically diverse species of the filamentous fungus Fusarium.</title>
        <authorList>
            <person name="Kim H.-S."/>
            <person name="Busman M."/>
            <person name="Brown D.W."/>
            <person name="Divon H."/>
            <person name="Uhlig S."/>
            <person name="Proctor R.H."/>
        </authorList>
    </citation>
    <scope>NUCLEOTIDE SEQUENCE</scope>
    <source>
        <strain evidence="2">NRRL 25174</strain>
    </source>
</reference>
<comment type="caution">
    <text evidence="2">The sequence shown here is derived from an EMBL/GenBank/DDBJ whole genome shotgun (WGS) entry which is preliminary data.</text>
</comment>
<evidence type="ECO:0000313" key="3">
    <source>
        <dbReference type="Proteomes" id="UP000730481"/>
    </source>
</evidence>
<accession>A0A9P5AQH6</accession>
<dbReference type="EMBL" id="PVQB02000119">
    <property type="protein sequence ID" value="KAF4342844.1"/>
    <property type="molecule type" value="Genomic_DNA"/>
</dbReference>
<evidence type="ECO:0000259" key="1">
    <source>
        <dbReference type="Pfam" id="PF20789"/>
    </source>
</evidence>
<organism evidence="2 3">
    <name type="scientific">Fusarium beomiforme</name>
    <dbReference type="NCBI Taxonomy" id="44412"/>
    <lineage>
        <taxon>Eukaryota</taxon>
        <taxon>Fungi</taxon>
        <taxon>Dikarya</taxon>
        <taxon>Ascomycota</taxon>
        <taxon>Pezizomycotina</taxon>
        <taxon>Sordariomycetes</taxon>
        <taxon>Hypocreomycetidae</taxon>
        <taxon>Hypocreales</taxon>
        <taxon>Nectriaceae</taxon>
        <taxon>Fusarium</taxon>
        <taxon>Fusarium burgessii species complex</taxon>
    </lineage>
</organism>
<dbReference type="SUPFAM" id="SSF54637">
    <property type="entry name" value="Thioesterase/thiol ester dehydrase-isomerase"/>
    <property type="match status" value="1"/>
</dbReference>
<dbReference type="InterPro" id="IPR042171">
    <property type="entry name" value="Acyl-CoA_hotdog"/>
</dbReference>
<dbReference type="Gene3D" id="2.40.160.210">
    <property type="entry name" value="Acyl-CoA thioesterase, double hotdog domain"/>
    <property type="match status" value="1"/>
</dbReference>
<evidence type="ECO:0000313" key="2">
    <source>
        <dbReference type="EMBL" id="KAF4342844.1"/>
    </source>
</evidence>
<dbReference type="AlphaFoldDB" id="A0A9P5AQH6"/>
<dbReference type="Proteomes" id="UP000730481">
    <property type="component" value="Unassembled WGS sequence"/>
</dbReference>
<dbReference type="InterPro" id="IPR052389">
    <property type="entry name" value="Sec_Metab_Biosynth-Assoc"/>
</dbReference>
<dbReference type="InterPro" id="IPR029069">
    <property type="entry name" value="HotDog_dom_sf"/>
</dbReference>
<feature type="domain" description="Acyl-CoA thioesterase-like C-terminal" evidence="1">
    <location>
        <begin position="66"/>
        <end position="208"/>
    </location>
</feature>
<name>A0A9P5AQH6_9HYPO</name>
<dbReference type="OrthoDB" id="2532955at2759"/>
<dbReference type="InterPro" id="IPR049450">
    <property type="entry name" value="ACOT8-like_C"/>
</dbReference>
<dbReference type="PANTHER" id="PTHR38110">
    <property type="entry name" value="CHROMOSOME 23, WHOLE GENOME SHOTGUN SEQUENCE"/>
    <property type="match status" value="1"/>
</dbReference>
<sequence>MYQEGLLPESPWISDKSKKNVVAYLTNNLLEGEQGLSLPTGFELSLPPPPVDLTKLAMDKDSNWERLHMIVMDVAPIMQHVEYYSPRRKQTPLATWDLWLRMSNGERWTTWALAYIVDVAPVLIIEGYRPTDLDAPVPKDRFAFDKIFWMPTVSMSLDVKKTLPQDGEEWLRIRLSAKVIKNGRYDVEVLVFDKDGDVVALSNHVALILDGERNWGRQEKL</sequence>
<proteinExistence type="predicted"/>
<gene>
    <name evidence="2" type="ORF">FBEOM_3254</name>
</gene>
<protein>
    <recommendedName>
        <fullName evidence="1">Acyl-CoA thioesterase-like C-terminal domain-containing protein</fullName>
    </recommendedName>
</protein>
<dbReference type="PANTHER" id="PTHR38110:SF1">
    <property type="entry name" value="THIOESTERASE DOMAIN-CONTAINING PROTEIN"/>
    <property type="match status" value="1"/>
</dbReference>
<dbReference type="Pfam" id="PF20789">
    <property type="entry name" value="4HBT_3C"/>
    <property type="match status" value="1"/>
</dbReference>
<reference evidence="2" key="1">
    <citation type="journal article" date="2017" name="Mycologia">
        <title>Fusarium algeriense, sp. nov., a novel toxigenic crown rot pathogen of durum wheat from Algeria is nested in the Fusarium burgessii species complex.</title>
        <authorList>
            <person name="Laraba I."/>
            <person name="Keddad A."/>
            <person name="Boureghda H."/>
            <person name="Abdallah N."/>
            <person name="Vaughan M.M."/>
            <person name="Proctor R.H."/>
            <person name="Busman M."/>
            <person name="O'Donnell K."/>
        </authorList>
    </citation>
    <scope>NUCLEOTIDE SEQUENCE</scope>
    <source>
        <strain evidence="2">NRRL 25174</strain>
    </source>
</reference>